<dbReference type="EMBL" id="KN832979">
    <property type="protein sequence ID" value="KIM87434.1"/>
    <property type="molecule type" value="Genomic_DNA"/>
</dbReference>
<dbReference type="InParanoid" id="A0A0C3G6I3"/>
<protein>
    <submittedName>
        <fullName evidence="1">Uncharacterized protein</fullName>
    </submittedName>
</protein>
<evidence type="ECO:0000313" key="1">
    <source>
        <dbReference type="EMBL" id="KIM87434.1"/>
    </source>
</evidence>
<evidence type="ECO:0000313" key="2">
    <source>
        <dbReference type="Proteomes" id="UP000054166"/>
    </source>
</evidence>
<keyword evidence="2" id="KW-1185">Reference proteome</keyword>
<accession>A0A0C3G6I3</accession>
<dbReference type="HOGENOM" id="CLU_2484108_0_0_1"/>
<reference evidence="1 2" key="1">
    <citation type="submission" date="2014-04" db="EMBL/GenBank/DDBJ databases">
        <authorList>
            <consortium name="DOE Joint Genome Institute"/>
            <person name="Kuo A."/>
            <person name="Tarkka M."/>
            <person name="Buscot F."/>
            <person name="Kohler A."/>
            <person name="Nagy L.G."/>
            <person name="Floudas D."/>
            <person name="Copeland A."/>
            <person name="Barry K.W."/>
            <person name="Cichocki N."/>
            <person name="Veneault-Fourrey C."/>
            <person name="LaButti K."/>
            <person name="Lindquist E.A."/>
            <person name="Lipzen A."/>
            <person name="Lundell T."/>
            <person name="Morin E."/>
            <person name="Murat C."/>
            <person name="Sun H."/>
            <person name="Tunlid A."/>
            <person name="Henrissat B."/>
            <person name="Grigoriev I.V."/>
            <person name="Hibbett D.S."/>
            <person name="Martin F."/>
            <person name="Nordberg H.P."/>
            <person name="Cantor M.N."/>
            <person name="Hua S.X."/>
        </authorList>
    </citation>
    <scope>NUCLEOTIDE SEQUENCE [LARGE SCALE GENOMIC DNA]</scope>
    <source>
        <strain evidence="1 2">F 1598</strain>
    </source>
</reference>
<sequence length="87" mass="9762">MMPEHTIIRTGMSQNSVGAPRLFATRCSFTNLVVPVGLPRIQMREDDMLHPKSEVMRGVFSRPCAAKVRRQVGRATESAPKDTECFE</sequence>
<dbReference type="AlphaFoldDB" id="A0A0C3G6I3"/>
<organism evidence="1 2">
    <name type="scientific">Piloderma croceum (strain F 1598)</name>
    <dbReference type="NCBI Taxonomy" id="765440"/>
    <lineage>
        <taxon>Eukaryota</taxon>
        <taxon>Fungi</taxon>
        <taxon>Dikarya</taxon>
        <taxon>Basidiomycota</taxon>
        <taxon>Agaricomycotina</taxon>
        <taxon>Agaricomycetes</taxon>
        <taxon>Agaricomycetidae</taxon>
        <taxon>Atheliales</taxon>
        <taxon>Atheliaceae</taxon>
        <taxon>Piloderma</taxon>
    </lineage>
</organism>
<dbReference type="Proteomes" id="UP000054166">
    <property type="component" value="Unassembled WGS sequence"/>
</dbReference>
<gene>
    <name evidence="1" type="ORF">PILCRDRAFT_276697</name>
</gene>
<reference evidence="2" key="2">
    <citation type="submission" date="2015-01" db="EMBL/GenBank/DDBJ databases">
        <title>Evolutionary Origins and Diversification of the Mycorrhizal Mutualists.</title>
        <authorList>
            <consortium name="DOE Joint Genome Institute"/>
            <consortium name="Mycorrhizal Genomics Consortium"/>
            <person name="Kohler A."/>
            <person name="Kuo A."/>
            <person name="Nagy L.G."/>
            <person name="Floudas D."/>
            <person name="Copeland A."/>
            <person name="Barry K.W."/>
            <person name="Cichocki N."/>
            <person name="Veneault-Fourrey C."/>
            <person name="LaButti K."/>
            <person name="Lindquist E.A."/>
            <person name="Lipzen A."/>
            <person name="Lundell T."/>
            <person name="Morin E."/>
            <person name="Murat C."/>
            <person name="Riley R."/>
            <person name="Ohm R."/>
            <person name="Sun H."/>
            <person name="Tunlid A."/>
            <person name="Henrissat B."/>
            <person name="Grigoriev I.V."/>
            <person name="Hibbett D.S."/>
            <person name="Martin F."/>
        </authorList>
    </citation>
    <scope>NUCLEOTIDE SEQUENCE [LARGE SCALE GENOMIC DNA]</scope>
    <source>
        <strain evidence="2">F 1598</strain>
    </source>
</reference>
<name>A0A0C3G6I3_PILCF</name>
<proteinExistence type="predicted"/>